<accession>A0A8M3B469</accession>
<dbReference type="Ensembl" id="ENSDART00000143881.2">
    <property type="protein sequence ID" value="ENSDARP00000121002.1"/>
    <property type="gene ID" value="ENSDARG00000029720.9"/>
</dbReference>
<dbReference type="Proteomes" id="UP000000437">
    <property type="component" value="Chromosome 1"/>
</dbReference>
<evidence type="ECO:0000256" key="1">
    <source>
        <dbReference type="SAM" id="MobiDB-lite"/>
    </source>
</evidence>
<dbReference type="GeneID" id="100148554"/>
<dbReference type="GO" id="GO:0006955">
    <property type="term" value="P:immune response"/>
    <property type="evidence" value="ECO:0000318"/>
    <property type="project" value="GO_Central"/>
</dbReference>
<dbReference type="SUPFAM" id="SSF52540">
    <property type="entry name" value="P-loop containing nucleoside triphosphate hydrolases"/>
    <property type="match status" value="1"/>
</dbReference>
<dbReference type="Gene3D" id="3.40.50.300">
    <property type="entry name" value="P-loop containing nucleotide triphosphate hydrolases"/>
    <property type="match status" value="1"/>
</dbReference>
<dbReference type="ZFIN" id="ZDB-GENE-090312-156">
    <property type="gene designation" value="ifi44a1"/>
</dbReference>
<feature type="compositionally biased region" description="Polar residues" evidence="1">
    <location>
        <begin position="1"/>
        <end position="12"/>
    </location>
</feature>
<reference evidence="2 3" key="2">
    <citation type="journal article" date="2013" name="Nature">
        <title>The zebrafish reference genome sequence and its relationship to the human genome.</title>
        <authorList>
            <consortium name="Genome Reference Consortium Zebrafish"/>
            <person name="Howe K."/>
            <person name="Clark M.D."/>
            <person name="Torroja C.F."/>
            <person name="Torrance J."/>
            <person name="Berthelot C."/>
            <person name="Muffato M."/>
            <person name="Collins J.E."/>
            <person name="Humphray S."/>
            <person name="McLaren K."/>
            <person name="Matthews L."/>
            <person name="McLaren S."/>
            <person name="Sealy I."/>
            <person name="Caccamo M."/>
            <person name="Churcher C."/>
            <person name="Scott C."/>
            <person name="Barrett J.C."/>
            <person name="Koch R."/>
            <person name="Rauch G.J."/>
            <person name="White S."/>
            <person name="Chow W."/>
            <person name="Kilian B."/>
            <person name="Quintais L.T."/>
            <person name="Guerra-Assuncao J.A."/>
            <person name="Zhou Y."/>
            <person name="Gu Y."/>
            <person name="Yen J."/>
            <person name="Vogel J.H."/>
            <person name="Eyre T."/>
            <person name="Redmond S."/>
            <person name="Banerjee R."/>
            <person name="Chi J."/>
            <person name="Fu B."/>
            <person name="Langley E."/>
            <person name="Maguire S.F."/>
            <person name="Laird G.K."/>
            <person name="Lloyd D."/>
            <person name="Kenyon E."/>
            <person name="Donaldson S."/>
            <person name="Sehra H."/>
            <person name="Almeida-King J."/>
            <person name="Loveland J."/>
            <person name="Trevanion S."/>
            <person name="Jones M."/>
            <person name="Quail M."/>
            <person name="Willey D."/>
            <person name="Hunt A."/>
            <person name="Burton J."/>
            <person name="Sims S."/>
            <person name="McLay K."/>
            <person name="Plumb B."/>
            <person name="Davis J."/>
            <person name="Clee C."/>
            <person name="Oliver K."/>
            <person name="Clark R."/>
            <person name="Riddle C."/>
            <person name="Elliot D."/>
            <person name="Eliott D."/>
            <person name="Threadgold G."/>
            <person name="Harden G."/>
            <person name="Ware D."/>
            <person name="Begum S."/>
            <person name="Mortimore B."/>
            <person name="Mortimer B."/>
            <person name="Kerry G."/>
            <person name="Heath P."/>
            <person name="Phillimore B."/>
            <person name="Tracey A."/>
            <person name="Corby N."/>
            <person name="Dunn M."/>
            <person name="Johnson C."/>
            <person name="Wood J."/>
            <person name="Clark S."/>
            <person name="Pelan S."/>
            <person name="Griffiths G."/>
            <person name="Smith M."/>
            <person name="Glithero R."/>
            <person name="Howden P."/>
            <person name="Barker N."/>
            <person name="Lloyd C."/>
            <person name="Stevens C."/>
            <person name="Harley J."/>
            <person name="Holt K."/>
            <person name="Panagiotidis G."/>
            <person name="Lovell J."/>
            <person name="Beasley H."/>
            <person name="Henderson C."/>
            <person name="Gordon D."/>
            <person name="Auger K."/>
            <person name="Wright D."/>
            <person name="Collins J."/>
            <person name="Raisen C."/>
            <person name="Dyer L."/>
            <person name="Leung K."/>
            <person name="Robertson L."/>
            <person name="Ambridge K."/>
            <person name="Leongamornlert D."/>
            <person name="McGuire S."/>
            <person name="Gilderthorp R."/>
            <person name="Griffiths C."/>
            <person name="Manthravadi D."/>
            <person name="Nichol S."/>
            <person name="Barker G."/>
            <person name="Whitehead S."/>
            <person name="Kay M."/>
            <person name="Brown J."/>
            <person name="Murnane C."/>
            <person name="Gray E."/>
            <person name="Humphries M."/>
            <person name="Sycamore N."/>
            <person name="Barker D."/>
            <person name="Saunders D."/>
            <person name="Wallis J."/>
            <person name="Babbage A."/>
            <person name="Hammond S."/>
            <person name="Mashreghi-Mohammadi M."/>
            <person name="Barr L."/>
            <person name="Martin S."/>
            <person name="Wray P."/>
            <person name="Ellington A."/>
            <person name="Matthews N."/>
            <person name="Ellwood M."/>
            <person name="Woodmansey R."/>
            <person name="Clark G."/>
            <person name="Cooper J."/>
            <person name="Cooper J."/>
            <person name="Tromans A."/>
            <person name="Grafham D."/>
            <person name="Skuce C."/>
            <person name="Pandian R."/>
            <person name="Andrews R."/>
            <person name="Harrison E."/>
            <person name="Kimberley A."/>
            <person name="Garnett J."/>
            <person name="Fosker N."/>
            <person name="Hall R."/>
            <person name="Garner P."/>
            <person name="Kelly D."/>
            <person name="Bird C."/>
            <person name="Palmer S."/>
            <person name="Gehring I."/>
            <person name="Berger A."/>
            <person name="Dooley C.M."/>
            <person name="Ersan-Urun Z."/>
            <person name="Eser C."/>
            <person name="Geiger H."/>
            <person name="Geisler M."/>
            <person name="Karotki L."/>
            <person name="Kirn A."/>
            <person name="Konantz J."/>
            <person name="Konantz M."/>
            <person name="Oberlander M."/>
            <person name="Rudolph-Geiger S."/>
            <person name="Teucke M."/>
            <person name="Lanz C."/>
            <person name="Raddatz G."/>
            <person name="Osoegawa K."/>
            <person name="Zhu B."/>
            <person name="Rapp A."/>
            <person name="Widaa S."/>
            <person name="Langford C."/>
            <person name="Yang F."/>
            <person name="Schuster S.C."/>
            <person name="Carter N.P."/>
            <person name="Harrow J."/>
            <person name="Ning Z."/>
            <person name="Herrero J."/>
            <person name="Searle S.M."/>
            <person name="Enright A."/>
            <person name="Geisler R."/>
            <person name="Plasterk R.H."/>
            <person name="Lee C."/>
            <person name="Westerfield M."/>
            <person name="de Jong P.J."/>
            <person name="Zon L.I."/>
            <person name="Postlethwait J.H."/>
            <person name="Nusslein-Volhard C."/>
            <person name="Hubbard T.J."/>
            <person name="Roest Crollius H."/>
            <person name="Rogers J."/>
            <person name="Stemple D.L."/>
        </authorList>
    </citation>
    <scope>NUCLEOTIDE SEQUENCE [LARGE SCALE GENOMIC DNA]</scope>
    <source>
        <strain evidence="2">Tuebingen</strain>
    </source>
</reference>
<dbReference type="PANTHER" id="PTHR14241:SF1">
    <property type="entry name" value="INTERFERON-INDUCED PROTEIN 44-RELATED"/>
    <property type="match status" value="1"/>
</dbReference>
<dbReference type="CDD" id="cd00882">
    <property type="entry name" value="Ras_like_GTPase"/>
    <property type="match status" value="1"/>
</dbReference>
<dbReference type="FunFam" id="3.40.50.300:FF:004941">
    <property type="entry name" value="Si:dkeyp-9d4.2"/>
    <property type="match status" value="1"/>
</dbReference>
<dbReference type="PaxDb" id="7955-ENSDARP00000041461"/>
<keyword evidence="3" id="KW-1185">Reference proteome</keyword>
<protein>
    <submittedName>
        <fullName evidence="4">Interferon-induced protein 44-like</fullName>
    </submittedName>
    <submittedName>
        <fullName evidence="2">Si:dkeyp-9d4.2</fullName>
    </submittedName>
</protein>
<evidence type="ECO:0000313" key="3">
    <source>
        <dbReference type="Proteomes" id="UP000000437"/>
    </source>
</evidence>
<dbReference type="HOGENOM" id="CLU_049888_1_0_1"/>
<evidence type="ECO:0000313" key="5">
    <source>
        <dbReference type="ZFIN" id="ZDB-GENE-090312-156"/>
    </source>
</evidence>
<dbReference type="PANTHER" id="PTHR14241">
    <property type="entry name" value="INTERFERON-INDUCED PROTEIN 44"/>
    <property type="match status" value="1"/>
</dbReference>
<dbReference type="RefSeq" id="XP_009304423.1">
    <property type="nucleotide sequence ID" value="XM_009306148.4"/>
</dbReference>
<dbReference type="AlphaFoldDB" id="E7F125"/>
<dbReference type="PhylomeDB" id="E7F125"/>
<gene>
    <name evidence="4 5" type="primary">ifi44a1</name>
</gene>
<reference evidence="2" key="1">
    <citation type="submission" date="2012-02" db="UniProtKB">
        <authorList>
            <consortium name="Ensembl"/>
        </authorList>
    </citation>
    <scope>IDENTIFICATION</scope>
    <source>
        <strain evidence="2">Tuebingen</strain>
    </source>
</reference>
<dbReference type="OrthoDB" id="25620at2759"/>
<name>E7F125_DANRE</name>
<dbReference type="InterPro" id="IPR027417">
    <property type="entry name" value="P-loop_NTPase"/>
</dbReference>
<proteinExistence type="predicted"/>
<dbReference type="CTD" id="100148554"/>
<dbReference type="OMA" id="KEWRITP"/>
<dbReference type="KEGG" id="dre:100148554"/>
<evidence type="ECO:0000313" key="2">
    <source>
        <dbReference type="Ensembl" id="ENSDARP00000121002"/>
    </source>
</evidence>
<dbReference type="GeneTree" id="ENSGT00940000160560"/>
<dbReference type="AGR" id="ZFIN:ZDB-GENE-090312-156"/>
<evidence type="ECO:0000313" key="4">
    <source>
        <dbReference type="RefSeq" id="XP_009304423.1"/>
    </source>
</evidence>
<dbReference type="EMBL" id="CR855320">
    <property type="status" value="NOT_ANNOTATED_CDS"/>
    <property type="molecule type" value="Genomic_DNA"/>
</dbReference>
<dbReference type="eggNOG" id="ENOG502QQ57">
    <property type="taxonomic scope" value="Eukaryota"/>
</dbReference>
<feature type="region of interest" description="Disordered" evidence="1">
    <location>
        <begin position="1"/>
        <end position="21"/>
    </location>
</feature>
<sequence length="294" mass="32821">MGGSKSKQTPTDDSSKKLDKPWRNFDWEQKDRLKERLEKFQLSSPDLNCVKLLVAGQIGAGKSSFINSVNSAFQGQIVCDAQADAQSAASHSYTKKLEGYRIKNADADLPFEICDVMGLEPQELSGLQPEDVVKIIHGHVKEGYKFTENPITSKSESYNEIPSLSDQAFCLVYVVDANTIQLKSDDTTLLKKLRLIRKKLTDEGIPQVIVLTKVDEACKLVESNLKDIYYSITIKKKMEFCSAEIGVPMTMIFPVKNYHNEVDTDDSVDALILKAFDQIVRSANARLSRGSSNE</sequence>
<organism evidence="2">
    <name type="scientific">Danio rerio</name>
    <name type="common">Zebrafish</name>
    <name type="synonym">Brachydanio rerio</name>
    <dbReference type="NCBI Taxonomy" id="7955"/>
    <lineage>
        <taxon>Eukaryota</taxon>
        <taxon>Metazoa</taxon>
        <taxon>Chordata</taxon>
        <taxon>Craniata</taxon>
        <taxon>Vertebrata</taxon>
        <taxon>Euteleostomi</taxon>
        <taxon>Actinopterygii</taxon>
        <taxon>Neopterygii</taxon>
        <taxon>Teleostei</taxon>
        <taxon>Ostariophysi</taxon>
        <taxon>Cypriniformes</taxon>
        <taxon>Danionidae</taxon>
        <taxon>Danioninae</taxon>
        <taxon>Danio</taxon>
    </lineage>
</organism>
<accession>E7F125</accession>
<reference evidence="4" key="3">
    <citation type="submission" date="2025-04" db="UniProtKB">
        <authorList>
            <consortium name="RefSeq"/>
        </authorList>
    </citation>
    <scope>IDENTIFICATION</scope>
    <source>
        <strain evidence="4">Tuebingen</strain>
    </source>
</reference>
<dbReference type="Bgee" id="ENSDARG00000029720">
    <property type="expression patterns" value="Expressed in spleen and 15 other cell types or tissues"/>
</dbReference>
<dbReference type="STRING" id="7955.ENSDARP00000121002"/>